<dbReference type="RefSeq" id="XP_007931794.1">
    <property type="nucleotide sequence ID" value="XM_007933603.1"/>
</dbReference>
<evidence type="ECO:0000313" key="3">
    <source>
        <dbReference type="Proteomes" id="UP000016932"/>
    </source>
</evidence>
<evidence type="ECO:0000313" key="2">
    <source>
        <dbReference type="EMBL" id="EME78100.1"/>
    </source>
</evidence>
<dbReference type="EMBL" id="KB446564">
    <property type="protein sequence ID" value="EME78100.1"/>
    <property type="molecule type" value="Genomic_DNA"/>
</dbReference>
<dbReference type="KEGG" id="pfj:MYCFIDRAFT_87290"/>
<dbReference type="HOGENOM" id="CLU_119195_0_0_1"/>
<keyword evidence="3" id="KW-1185">Reference proteome</keyword>
<feature type="chain" id="PRO_5004029925" evidence="1">
    <location>
        <begin position="25"/>
        <end position="178"/>
    </location>
</feature>
<keyword evidence="1" id="KW-0732">Signal</keyword>
<sequence length="178" mass="19052">MLCLRQHFSAALLAAFGLAHIAASAPTSRNAFAPVPIALGGKEADISEEFIRLMLPEYDVVHVVNSAPSGIYEFPPLVTGEYSIPVSGLGSNFNSPSPQKPKAIFIGGGFSQWEINKMYNTYSEVQAVPWLYPPTTARANGTVVPATEAIVARVKQVFAQYGLVPGNNTDPAPGIWSF</sequence>
<dbReference type="AlphaFoldDB" id="M2YK12"/>
<dbReference type="Proteomes" id="UP000016932">
    <property type="component" value="Unassembled WGS sequence"/>
</dbReference>
<dbReference type="GeneID" id="19342559"/>
<reference evidence="2 3" key="1">
    <citation type="journal article" date="2012" name="PLoS Pathog.">
        <title>Diverse lifestyles and strategies of plant pathogenesis encoded in the genomes of eighteen Dothideomycetes fungi.</title>
        <authorList>
            <person name="Ohm R.A."/>
            <person name="Feau N."/>
            <person name="Henrissat B."/>
            <person name="Schoch C.L."/>
            <person name="Horwitz B.A."/>
            <person name="Barry K.W."/>
            <person name="Condon B.J."/>
            <person name="Copeland A.C."/>
            <person name="Dhillon B."/>
            <person name="Glaser F."/>
            <person name="Hesse C.N."/>
            <person name="Kosti I."/>
            <person name="LaButti K."/>
            <person name="Lindquist E.A."/>
            <person name="Lucas S."/>
            <person name="Salamov A.A."/>
            <person name="Bradshaw R.E."/>
            <person name="Ciuffetti L."/>
            <person name="Hamelin R.C."/>
            <person name="Kema G.H.J."/>
            <person name="Lawrence C."/>
            <person name="Scott J.A."/>
            <person name="Spatafora J.W."/>
            <person name="Turgeon B.G."/>
            <person name="de Wit P.J.G.M."/>
            <person name="Zhong S."/>
            <person name="Goodwin S.B."/>
            <person name="Grigoriev I.V."/>
        </authorList>
    </citation>
    <scope>NUCLEOTIDE SEQUENCE [LARGE SCALE GENOMIC DNA]</scope>
    <source>
        <strain evidence="2 3">CIRAD86</strain>
    </source>
</reference>
<name>M2YK12_PSEFD</name>
<dbReference type="VEuPathDB" id="FungiDB:MYCFIDRAFT_87290"/>
<evidence type="ECO:0000256" key="1">
    <source>
        <dbReference type="SAM" id="SignalP"/>
    </source>
</evidence>
<protein>
    <submittedName>
        <fullName evidence="2">Uncharacterized protein</fullName>
    </submittedName>
</protein>
<feature type="signal peptide" evidence="1">
    <location>
        <begin position="1"/>
        <end position="24"/>
    </location>
</feature>
<organism evidence="2 3">
    <name type="scientific">Pseudocercospora fijiensis (strain CIRAD86)</name>
    <name type="common">Black leaf streak disease fungus</name>
    <name type="synonym">Mycosphaerella fijiensis</name>
    <dbReference type="NCBI Taxonomy" id="383855"/>
    <lineage>
        <taxon>Eukaryota</taxon>
        <taxon>Fungi</taxon>
        <taxon>Dikarya</taxon>
        <taxon>Ascomycota</taxon>
        <taxon>Pezizomycotina</taxon>
        <taxon>Dothideomycetes</taxon>
        <taxon>Dothideomycetidae</taxon>
        <taxon>Mycosphaerellales</taxon>
        <taxon>Mycosphaerellaceae</taxon>
        <taxon>Pseudocercospora</taxon>
    </lineage>
</organism>
<dbReference type="OrthoDB" id="3649348at2759"/>
<gene>
    <name evidence="2" type="ORF">MYCFIDRAFT_87290</name>
</gene>
<dbReference type="eggNOG" id="ENOG502T0ZY">
    <property type="taxonomic scope" value="Eukaryota"/>
</dbReference>
<proteinExistence type="predicted"/>
<accession>M2YK12</accession>